<gene>
    <name evidence="2" type="ORF">EHO60_13905</name>
</gene>
<accession>A0A4R9GA96</accession>
<dbReference type="RefSeq" id="WP_135768822.1">
    <property type="nucleotide sequence ID" value="NZ_RQET01000010.1"/>
</dbReference>
<keyword evidence="3" id="KW-1185">Reference proteome</keyword>
<dbReference type="Pfam" id="PF18936">
    <property type="entry name" value="DUF5684"/>
    <property type="match status" value="1"/>
</dbReference>
<evidence type="ECO:0000313" key="3">
    <source>
        <dbReference type="Proteomes" id="UP000298458"/>
    </source>
</evidence>
<dbReference type="InterPro" id="IPR043739">
    <property type="entry name" value="DUF5684"/>
</dbReference>
<keyword evidence="1" id="KW-0472">Membrane</keyword>
<reference evidence="2" key="1">
    <citation type="journal article" date="2019" name="PLoS Negl. Trop. Dis.">
        <title>Revisiting the worldwide diversity of Leptospira species in the environment.</title>
        <authorList>
            <person name="Vincent A.T."/>
            <person name="Schiettekatte O."/>
            <person name="Bourhy P."/>
            <person name="Veyrier F.J."/>
            <person name="Picardeau M."/>
        </authorList>
    </citation>
    <scope>NUCLEOTIDE SEQUENCE [LARGE SCALE GENOMIC DNA]</scope>
    <source>
        <strain evidence="2">SSW15</strain>
    </source>
</reference>
<sequence length="119" mass="12708">MEGNSGVGIVGILVYAVIIIAFLAANWVIFQKAGKPGWAAIVPIYNLVVLLEIVGKPVWWIVLFLIPCVNLVVLILVAIELAKAFGKSAGFAVLFFILGIGYFILAFSDAKYQGPAKAA</sequence>
<organism evidence="2 3">
    <name type="scientific">Leptospira fletcheri</name>
    <dbReference type="NCBI Taxonomy" id="2484981"/>
    <lineage>
        <taxon>Bacteria</taxon>
        <taxon>Pseudomonadati</taxon>
        <taxon>Spirochaetota</taxon>
        <taxon>Spirochaetia</taxon>
        <taxon>Leptospirales</taxon>
        <taxon>Leptospiraceae</taxon>
        <taxon>Leptospira</taxon>
    </lineage>
</organism>
<name>A0A4R9GA96_9LEPT</name>
<protein>
    <submittedName>
        <fullName evidence="2">Signal peptidase I</fullName>
    </submittedName>
</protein>
<dbReference type="OrthoDB" id="2376202at2"/>
<comment type="caution">
    <text evidence="2">The sequence shown here is derived from an EMBL/GenBank/DDBJ whole genome shotgun (WGS) entry which is preliminary data.</text>
</comment>
<proteinExistence type="predicted"/>
<keyword evidence="1" id="KW-1133">Transmembrane helix</keyword>
<evidence type="ECO:0000256" key="1">
    <source>
        <dbReference type="SAM" id="Phobius"/>
    </source>
</evidence>
<feature type="transmembrane region" description="Helical" evidence="1">
    <location>
        <begin position="60"/>
        <end position="82"/>
    </location>
</feature>
<dbReference type="Proteomes" id="UP000298458">
    <property type="component" value="Unassembled WGS sequence"/>
</dbReference>
<dbReference type="AlphaFoldDB" id="A0A4R9GA96"/>
<evidence type="ECO:0000313" key="2">
    <source>
        <dbReference type="EMBL" id="TGK08676.1"/>
    </source>
</evidence>
<feature type="transmembrane region" description="Helical" evidence="1">
    <location>
        <begin position="89"/>
        <end position="107"/>
    </location>
</feature>
<feature type="transmembrane region" description="Helical" evidence="1">
    <location>
        <begin position="6"/>
        <end position="30"/>
    </location>
</feature>
<keyword evidence="1" id="KW-0812">Transmembrane</keyword>
<dbReference type="EMBL" id="RQET01000010">
    <property type="protein sequence ID" value="TGK08676.1"/>
    <property type="molecule type" value="Genomic_DNA"/>
</dbReference>